<dbReference type="GO" id="GO:0019843">
    <property type="term" value="F:rRNA binding"/>
    <property type="evidence" value="ECO:0007669"/>
    <property type="project" value="InterPro"/>
</dbReference>
<reference evidence="11" key="2">
    <citation type="submission" date="2018-07" db="EMBL/GenBank/DDBJ databases">
        <authorList>
            <person name="Quirk P.G."/>
            <person name="Krulwich T.A."/>
        </authorList>
    </citation>
    <scope>NUCLEOTIDE SEQUENCE</scope>
</reference>
<evidence type="ECO:0000256" key="5">
    <source>
        <dbReference type="ARBA" id="ARBA00023128"/>
    </source>
</evidence>
<keyword evidence="6 9" id="KW-0687">Ribonucleoprotein</keyword>
<dbReference type="EMBL" id="UFQS01001708">
    <property type="protein sequence ID" value="SSX11913.1"/>
    <property type="molecule type" value="Genomic_DNA"/>
</dbReference>
<dbReference type="SUPFAM" id="SSF54686">
    <property type="entry name" value="Ribosomal protein L16p/L10e"/>
    <property type="match status" value="1"/>
</dbReference>
<dbReference type="GO" id="GO:0005762">
    <property type="term" value="C:mitochondrial large ribosomal subunit"/>
    <property type="evidence" value="ECO:0007669"/>
    <property type="project" value="TreeGrafter"/>
</dbReference>
<reference evidence="10" key="1">
    <citation type="submission" date="2018-04" db="EMBL/GenBank/DDBJ databases">
        <authorList>
            <person name="Go L.Y."/>
            <person name="Mitchell J.A."/>
        </authorList>
    </citation>
    <scope>NUCLEOTIDE SEQUENCE</scope>
    <source>
        <tissue evidence="10">Whole organism</tissue>
    </source>
</reference>
<organism evidence="10">
    <name type="scientific">Culicoides sonorensis</name>
    <name type="common">Biting midge</name>
    <dbReference type="NCBI Taxonomy" id="179676"/>
    <lineage>
        <taxon>Eukaryota</taxon>
        <taxon>Metazoa</taxon>
        <taxon>Ecdysozoa</taxon>
        <taxon>Arthropoda</taxon>
        <taxon>Hexapoda</taxon>
        <taxon>Insecta</taxon>
        <taxon>Pterygota</taxon>
        <taxon>Neoptera</taxon>
        <taxon>Endopterygota</taxon>
        <taxon>Diptera</taxon>
        <taxon>Nematocera</taxon>
        <taxon>Chironomoidea</taxon>
        <taxon>Ceratopogonidae</taxon>
        <taxon>Ceratopogoninae</taxon>
        <taxon>Culicoides</taxon>
        <taxon>Monoculicoides</taxon>
    </lineage>
</organism>
<evidence type="ECO:0000256" key="4">
    <source>
        <dbReference type="ARBA" id="ARBA00022980"/>
    </source>
</evidence>
<evidence type="ECO:0000256" key="3">
    <source>
        <dbReference type="ARBA" id="ARBA00022946"/>
    </source>
</evidence>
<dbReference type="OMA" id="WGHMEMM"/>
<dbReference type="InterPro" id="IPR016180">
    <property type="entry name" value="Ribosomal_uL16_dom"/>
</dbReference>
<evidence type="ECO:0000256" key="8">
    <source>
        <dbReference type="ARBA" id="ARBA00035440"/>
    </source>
</evidence>
<gene>
    <name evidence="10" type="primary">CSON003729</name>
</gene>
<dbReference type="Gene3D" id="3.90.1170.10">
    <property type="entry name" value="Ribosomal protein L10e/L16"/>
    <property type="match status" value="1"/>
</dbReference>
<dbReference type="PANTHER" id="PTHR12220">
    <property type="entry name" value="50S/60S RIBOSOMAL PROTEIN L16"/>
    <property type="match status" value="1"/>
</dbReference>
<dbReference type="FunFam" id="3.90.1170.10:FF:000005">
    <property type="entry name" value="39S ribosomal protein L16, mitochondrial"/>
    <property type="match status" value="1"/>
</dbReference>
<evidence type="ECO:0000256" key="2">
    <source>
        <dbReference type="ARBA" id="ARBA00008931"/>
    </source>
</evidence>
<proteinExistence type="inferred from homology"/>
<comment type="subcellular location">
    <subcellularLocation>
        <location evidence="1">Mitochondrion</location>
    </subcellularLocation>
</comment>
<dbReference type="VEuPathDB" id="VectorBase:CSON003729"/>
<evidence type="ECO:0000256" key="6">
    <source>
        <dbReference type="ARBA" id="ARBA00023274"/>
    </source>
</evidence>
<evidence type="ECO:0000313" key="10">
    <source>
        <dbReference type="EMBL" id="SSX11913.1"/>
    </source>
</evidence>
<dbReference type="PRINTS" id="PR00060">
    <property type="entry name" value="RIBOSOMALL16"/>
</dbReference>
<dbReference type="InterPro" id="IPR047873">
    <property type="entry name" value="Ribosomal_uL16"/>
</dbReference>
<keyword evidence="3" id="KW-0809">Transit peptide</keyword>
<comment type="similarity">
    <text evidence="2 9">Belongs to the universal ribosomal protein uL16 family.</text>
</comment>
<evidence type="ECO:0000313" key="11">
    <source>
        <dbReference type="EMBL" id="SSX31475.1"/>
    </source>
</evidence>
<dbReference type="GO" id="GO:0005743">
    <property type="term" value="C:mitochondrial inner membrane"/>
    <property type="evidence" value="ECO:0007669"/>
    <property type="project" value="UniProtKB-ARBA"/>
</dbReference>
<name>A0A336L4I0_CULSO</name>
<evidence type="ECO:0000256" key="7">
    <source>
        <dbReference type="ARBA" id="ARBA00035302"/>
    </source>
</evidence>
<keyword evidence="4 9" id="KW-0689">Ribosomal protein</keyword>
<sequence>MSLYKFRPLLNQLLAVRSNIGIQTCGMKYFPPPPDYSNVEFTEKPKLQFLPKVPQYPANLRPPKMQKKLRFMRGPETVHNTLLHKQYGIVALSGGRLRWGHLEMIRLTLGRKIDVNRMFAIWRVDPPWQPVTKKGQGVRMGKGKGAIDHYVTPIKTGRIIIEVGGKCEFDEVQKFLKEIAHKLPFAAEPISQEILEERKALEIKQEKENLNKWTMKYVIQNNLGGCHRWLKPIDHKFFGKYV</sequence>
<evidence type="ECO:0000256" key="1">
    <source>
        <dbReference type="ARBA" id="ARBA00004173"/>
    </source>
</evidence>
<evidence type="ECO:0000256" key="9">
    <source>
        <dbReference type="RuleBase" id="RU004413"/>
    </source>
</evidence>
<dbReference type="InterPro" id="IPR000114">
    <property type="entry name" value="Ribosomal_uL16_bact-type"/>
</dbReference>
<dbReference type="GO" id="GO:0003735">
    <property type="term" value="F:structural constituent of ribosome"/>
    <property type="evidence" value="ECO:0007669"/>
    <property type="project" value="InterPro"/>
</dbReference>
<dbReference type="PANTHER" id="PTHR12220:SF13">
    <property type="entry name" value="LARGE RIBOSOMAL SUBUNIT PROTEIN UL16M"/>
    <property type="match status" value="1"/>
</dbReference>
<dbReference type="InterPro" id="IPR036920">
    <property type="entry name" value="Ribosomal_uL16_sf"/>
</dbReference>
<keyword evidence="5" id="KW-0496">Mitochondrion</keyword>
<dbReference type="GO" id="GO:0032543">
    <property type="term" value="P:mitochondrial translation"/>
    <property type="evidence" value="ECO:0007669"/>
    <property type="project" value="TreeGrafter"/>
</dbReference>
<dbReference type="Pfam" id="PF00252">
    <property type="entry name" value="Ribosomal_L16"/>
    <property type="match status" value="1"/>
</dbReference>
<dbReference type="AlphaFoldDB" id="A0A336L4I0"/>
<protein>
    <recommendedName>
        <fullName evidence="7">Large ribosomal subunit protein uL16m</fullName>
    </recommendedName>
    <alternativeName>
        <fullName evidence="8">39S ribosomal protein L16, mitochondrial</fullName>
    </alternativeName>
</protein>
<dbReference type="EMBL" id="UFQT01001708">
    <property type="protein sequence ID" value="SSX31475.1"/>
    <property type="molecule type" value="Genomic_DNA"/>
</dbReference>
<accession>A0A336L4I0</accession>
<dbReference type="CDD" id="cd01433">
    <property type="entry name" value="Ribosomal_L16_L10e"/>
    <property type="match status" value="1"/>
</dbReference>